<dbReference type="SMART" id="SM00421">
    <property type="entry name" value="HTH_LUXR"/>
    <property type="match status" value="1"/>
</dbReference>
<dbReference type="Pfam" id="PF13191">
    <property type="entry name" value="AAA_16"/>
    <property type="match status" value="1"/>
</dbReference>
<evidence type="ECO:0000259" key="4">
    <source>
        <dbReference type="PROSITE" id="PS50043"/>
    </source>
</evidence>
<dbReference type="Gene3D" id="3.40.50.300">
    <property type="entry name" value="P-loop containing nucleotide triphosphate hydrolases"/>
    <property type="match status" value="1"/>
</dbReference>
<dbReference type="PROSITE" id="PS50043">
    <property type="entry name" value="HTH_LUXR_2"/>
    <property type="match status" value="1"/>
</dbReference>
<evidence type="ECO:0000313" key="5">
    <source>
        <dbReference type="EMBL" id="NEV85092.1"/>
    </source>
</evidence>
<dbReference type="EMBL" id="JAAIFS010000001">
    <property type="protein sequence ID" value="NEV85092.1"/>
    <property type="molecule type" value="Genomic_DNA"/>
</dbReference>
<sequence length="957" mass="103771">MTQLKRRGLFSLDLLIERKDEISALRGLISDGRAGNGRITVVSGATGSGKTALLQQAAECAVEQGSVAVNVTCSPLERDVPLAVVRQLFDALPLGPQPARQVADMLAEGVQAGLGEIVTTITPAHARVAEALWGLLVAFSERIPVVVLIDDVRNSDALSLVYLLYFIRRVRPTCIAMVLSDTEDPQPRFPLFRAEIMRLPELSHIRTAALSPTGVTELLAGRVRADKAGLLGAEFHNVSGGSPLLLKSLLRDLADSASQPPEQCAPVVGEHFAQAVVSCLRRSGPTMLVVAQWVALLGESTCKELLAECLGTSPESAHRLLRMLDTIGVTRAGRFRHPAARVAIMDGISEQNRAEMKFRVARMLYDTGAPATQVAGHLLGQAGQQAGLCTEQAAWAVSVLREAADRALTGNRVEQAIAWLRQAHRLCTDKAERGAVLFHLARIQWRHSPTAALRCLDQVTKPFVHERFGTPYTLLLIRYLLRSGRHQEAQKILHRLHRDADSLPDEVCAELRLLEMWLAVSFPAVAEHFPYDHSLVVRRSGPVTGRDELQWQAARLLVGVLGGGVDGGFISEVEQALRLYQVAEATLEPLVMGLSALIFADRLAGAGSWCASLMDDVETLDAPAWRAALSALRAEIAVRQGDLKGAVRLAGQALDDIDAEGWGVEIGVPLSTMVLAHVAMGRTEEANALLQLPAADPMHESRYGLQYRYARAHHHLAADRPHAALRDFLDCGTLMRRWNLDAPGLALWRVGAAEALLLLGEQARAKSLMDEQWALLAGKRTTRSAGMALRVCAAVTRPDRRPALLRQSAEILQGCGDRYELAKTMADLAHAHEALGESARARHAARKALRLAQVCGAAGIVARCLPAQGAEPVAETGRRPEPEASAAPQGRGINELSRAESKVAALASMGYSNREISDRLHVTISTVEQHLTRVYRKLRVNSREDLPTASLQPAVSY</sequence>
<dbReference type="InterPro" id="IPR027417">
    <property type="entry name" value="P-loop_NTPase"/>
</dbReference>
<reference evidence="5" key="1">
    <citation type="journal article" date="2020" name="Microorganisms">
        <title>Isolation, Genomic and Metabolomic Characterization of Streptomyces tendae VITAKN with Quorum Sensing Inhibitory Activity from Southern India.</title>
        <authorList>
            <person name="Ishaque N.M."/>
            <person name="Burgsdorf I."/>
            <person name="Limlingan Malit J.J."/>
            <person name="Saha S."/>
            <person name="Teta R."/>
            <person name="Ewe D."/>
            <person name="Kannabiran K."/>
            <person name="Hrouzek P."/>
            <person name="Steindler L."/>
            <person name="Costantino V."/>
            <person name="Saurav K."/>
        </authorList>
    </citation>
    <scope>NUCLEOTIDE SEQUENCE</scope>
    <source>
        <strain evidence="5">VITAKN</strain>
    </source>
</reference>
<dbReference type="InterPro" id="IPR016032">
    <property type="entry name" value="Sig_transdc_resp-reg_C-effctor"/>
</dbReference>
<gene>
    <name evidence="5" type="ORF">GUR47_00040</name>
</gene>
<dbReference type="CDD" id="cd06170">
    <property type="entry name" value="LuxR_C_like"/>
    <property type="match status" value="1"/>
</dbReference>
<protein>
    <submittedName>
        <fullName evidence="5">AAA family ATPase</fullName>
    </submittedName>
</protein>
<accession>A0A6B3Q962</accession>
<dbReference type="Gene3D" id="1.10.10.10">
    <property type="entry name" value="Winged helix-like DNA-binding domain superfamily/Winged helix DNA-binding domain"/>
    <property type="match status" value="1"/>
</dbReference>
<dbReference type="InterPro" id="IPR041664">
    <property type="entry name" value="AAA_16"/>
</dbReference>
<dbReference type="PROSITE" id="PS00622">
    <property type="entry name" value="HTH_LUXR_1"/>
    <property type="match status" value="1"/>
</dbReference>
<dbReference type="PANTHER" id="PTHR16305">
    <property type="entry name" value="TESTICULAR SOLUBLE ADENYLYL CYCLASE"/>
    <property type="match status" value="1"/>
</dbReference>
<keyword evidence="2" id="KW-0067">ATP-binding</keyword>
<dbReference type="SUPFAM" id="SSF46894">
    <property type="entry name" value="C-terminal effector domain of the bipartite response regulators"/>
    <property type="match status" value="1"/>
</dbReference>
<dbReference type="GO" id="GO:0005737">
    <property type="term" value="C:cytoplasm"/>
    <property type="evidence" value="ECO:0007669"/>
    <property type="project" value="TreeGrafter"/>
</dbReference>
<dbReference type="Pfam" id="PF00196">
    <property type="entry name" value="GerE"/>
    <property type="match status" value="1"/>
</dbReference>
<name>A0A6B3Q962_STRTE</name>
<dbReference type="RefSeq" id="WP_164457121.1">
    <property type="nucleotide sequence ID" value="NZ_JAAIFS010000001.1"/>
</dbReference>
<evidence type="ECO:0000256" key="3">
    <source>
        <dbReference type="SAM" id="MobiDB-lite"/>
    </source>
</evidence>
<dbReference type="InterPro" id="IPR036388">
    <property type="entry name" value="WH-like_DNA-bd_sf"/>
</dbReference>
<comment type="caution">
    <text evidence="5">The sequence shown here is derived from an EMBL/GenBank/DDBJ whole genome shotgun (WGS) entry which is preliminary data.</text>
</comment>
<dbReference type="AlphaFoldDB" id="A0A6B3Q962"/>
<dbReference type="SUPFAM" id="SSF52540">
    <property type="entry name" value="P-loop containing nucleoside triphosphate hydrolases"/>
    <property type="match status" value="1"/>
</dbReference>
<dbReference type="PRINTS" id="PR00038">
    <property type="entry name" value="HTHLUXR"/>
</dbReference>
<proteinExistence type="predicted"/>
<keyword evidence="1" id="KW-0547">Nucleotide-binding</keyword>
<dbReference type="InterPro" id="IPR000792">
    <property type="entry name" value="Tscrpt_reg_LuxR_C"/>
</dbReference>
<feature type="region of interest" description="Disordered" evidence="3">
    <location>
        <begin position="870"/>
        <end position="894"/>
    </location>
</feature>
<dbReference type="GO" id="GO:0003677">
    <property type="term" value="F:DNA binding"/>
    <property type="evidence" value="ECO:0007669"/>
    <property type="project" value="InterPro"/>
</dbReference>
<dbReference type="PANTHER" id="PTHR16305:SF35">
    <property type="entry name" value="TRANSCRIPTIONAL ACTIVATOR DOMAIN"/>
    <property type="match status" value="1"/>
</dbReference>
<feature type="domain" description="HTH luxR-type" evidence="4">
    <location>
        <begin position="889"/>
        <end position="954"/>
    </location>
</feature>
<evidence type="ECO:0000256" key="1">
    <source>
        <dbReference type="ARBA" id="ARBA00022741"/>
    </source>
</evidence>
<dbReference type="GO" id="GO:0005524">
    <property type="term" value="F:ATP binding"/>
    <property type="evidence" value="ECO:0007669"/>
    <property type="project" value="UniProtKB-KW"/>
</dbReference>
<evidence type="ECO:0000256" key="2">
    <source>
        <dbReference type="ARBA" id="ARBA00022840"/>
    </source>
</evidence>
<dbReference type="GO" id="GO:0006355">
    <property type="term" value="P:regulation of DNA-templated transcription"/>
    <property type="evidence" value="ECO:0007669"/>
    <property type="project" value="InterPro"/>
</dbReference>
<dbReference type="GO" id="GO:0004016">
    <property type="term" value="F:adenylate cyclase activity"/>
    <property type="evidence" value="ECO:0007669"/>
    <property type="project" value="TreeGrafter"/>
</dbReference>
<organism evidence="5">
    <name type="scientific">Streptomyces tendae</name>
    <dbReference type="NCBI Taxonomy" id="1932"/>
    <lineage>
        <taxon>Bacteria</taxon>
        <taxon>Bacillati</taxon>
        <taxon>Actinomycetota</taxon>
        <taxon>Actinomycetes</taxon>
        <taxon>Kitasatosporales</taxon>
        <taxon>Streptomycetaceae</taxon>
        <taxon>Streptomyces</taxon>
    </lineage>
</organism>